<evidence type="ECO:0000313" key="3">
    <source>
        <dbReference type="EMBL" id="PFH35271.1"/>
    </source>
</evidence>
<dbReference type="InterPro" id="IPR036755">
    <property type="entry name" value="SRS_dom_sf"/>
</dbReference>
<dbReference type="InterPro" id="IPR007226">
    <property type="entry name" value="SRS_dom"/>
</dbReference>
<proteinExistence type="predicted"/>
<dbReference type="Proteomes" id="UP000224006">
    <property type="component" value="Chromosome V"/>
</dbReference>
<feature type="signal peptide" evidence="1">
    <location>
        <begin position="1"/>
        <end position="35"/>
    </location>
</feature>
<dbReference type="EMBL" id="NWUJ01000005">
    <property type="protein sequence ID" value="PFH35271.1"/>
    <property type="molecule type" value="Genomic_DNA"/>
</dbReference>
<feature type="chain" id="PRO_5012834879" evidence="1">
    <location>
        <begin position="36"/>
        <end position="319"/>
    </location>
</feature>
<keyword evidence="1" id="KW-0732">Signal</keyword>
<accession>A0A2A9MG71</accession>
<dbReference type="GeneID" id="40311086"/>
<keyword evidence="4" id="KW-1185">Reference proteome</keyword>
<comment type="caution">
    <text evidence="3">The sequence shown here is derived from an EMBL/GenBank/DDBJ whole genome shotgun (WGS) entry which is preliminary data.</text>
</comment>
<dbReference type="RefSeq" id="XP_029219280.1">
    <property type="nucleotide sequence ID" value="XM_029364572.1"/>
</dbReference>
<sequence>MFVLDTPARMARSGLARAVCFFLLAAAPCWQRASAAKGTQVQPDCKVQNATTMCNCSDQPSKATREEPVNDATLSESTNILQVQCKQPSAFVPAGTSVCAGTGAEASLTACKASEGGSPKVPISTLLAKIPSSTTAWEASDDTSSLTIPSASFPFVDKDFFVGCSNGDSSSCVVNVTVKARKSLLKENVLTCSYGAESNQPVPKTTLDSTNNSLTVVCGTDGTMPLTAGVPTIYLCKDPETDVCTTVEDVTEVFPGFSKAWWTKQDGQENAAKLTIPKDGFPVEPKTVMFGCSLQVQPPLRKMRRKRTGWMQLSFLHAR</sequence>
<name>A0A2A9MG71_BESBE</name>
<reference evidence="3 4" key="1">
    <citation type="submission" date="2017-09" db="EMBL/GenBank/DDBJ databases">
        <title>Genome sequencing of Besnoitia besnoiti strain Bb-Ger1.</title>
        <authorList>
            <person name="Schares G."/>
            <person name="Venepally P."/>
            <person name="Lorenzi H.A."/>
        </authorList>
    </citation>
    <scope>NUCLEOTIDE SEQUENCE [LARGE SCALE GENOMIC DNA]</scope>
    <source>
        <strain evidence="3 4">Bb-Ger1</strain>
    </source>
</reference>
<evidence type="ECO:0000259" key="2">
    <source>
        <dbReference type="Pfam" id="PF04092"/>
    </source>
</evidence>
<evidence type="ECO:0000256" key="1">
    <source>
        <dbReference type="SAM" id="SignalP"/>
    </source>
</evidence>
<dbReference type="Gene3D" id="2.60.40.1320">
    <property type="entry name" value="SRS domain"/>
    <property type="match status" value="2"/>
</dbReference>
<gene>
    <name evidence="3" type="ORF">BESB_061580</name>
</gene>
<feature type="domain" description="SRS" evidence="2">
    <location>
        <begin position="188"/>
        <end position="295"/>
    </location>
</feature>
<organism evidence="3 4">
    <name type="scientific">Besnoitia besnoiti</name>
    <name type="common">Apicomplexan protozoan</name>
    <dbReference type="NCBI Taxonomy" id="94643"/>
    <lineage>
        <taxon>Eukaryota</taxon>
        <taxon>Sar</taxon>
        <taxon>Alveolata</taxon>
        <taxon>Apicomplexa</taxon>
        <taxon>Conoidasida</taxon>
        <taxon>Coccidia</taxon>
        <taxon>Eucoccidiorida</taxon>
        <taxon>Eimeriorina</taxon>
        <taxon>Sarcocystidae</taxon>
        <taxon>Besnoitia</taxon>
    </lineage>
</organism>
<dbReference type="Pfam" id="PF04092">
    <property type="entry name" value="SAG"/>
    <property type="match status" value="2"/>
</dbReference>
<dbReference type="InterPro" id="IPR028352">
    <property type="entry name" value="Surface_antig_SAG1"/>
</dbReference>
<feature type="domain" description="SRS" evidence="2">
    <location>
        <begin position="51"/>
        <end position="178"/>
    </location>
</feature>
<evidence type="ECO:0000313" key="4">
    <source>
        <dbReference type="Proteomes" id="UP000224006"/>
    </source>
</evidence>
<dbReference type="VEuPathDB" id="ToxoDB:BESB_061580"/>
<dbReference type="KEGG" id="bbes:BESB_061580"/>
<dbReference type="SUPFAM" id="SSF74877">
    <property type="entry name" value="Major surface antigen p30, SAG1"/>
    <property type="match status" value="2"/>
</dbReference>
<dbReference type="PRINTS" id="PR01801">
    <property type="entry name" value="SURFCEANTIGN"/>
</dbReference>
<dbReference type="AlphaFoldDB" id="A0A2A9MG71"/>
<dbReference type="GO" id="GO:0016020">
    <property type="term" value="C:membrane"/>
    <property type="evidence" value="ECO:0007669"/>
    <property type="project" value="InterPro"/>
</dbReference>
<protein>
    <submittedName>
        <fullName evidence="3">SAG-related sequence</fullName>
    </submittedName>
</protein>